<comment type="caution">
    <text evidence="3">The sequence shown here is derived from an EMBL/GenBank/DDBJ whole genome shotgun (WGS) entry which is preliminary data.</text>
</comment>
<dbReference type="AlphaFoldDB" id="A0A6I4T4K0"/>
<sequence>MMLKIRQMMACRSGAAIIEFALLAPIFIAMLIGLIEFSRLLWTRHTLDEVAYSTSRCMSMDSVCDTDAKAKAFAKNRARGLGVAILEADVTPQDGTSCRQLLNANEVTIEIEFNSPLMSFVPGMSGEIISEGCYPVLGSD</sequence>
<dbReference type="InterPro" id="IPR012495">
    <property type="entry name" value="TadE-like_dom"/>
</dbReference>
<keyword evidence="1" id="KW-0812">Transmembrane</keyword>
<dbReference type="RefSeq" id="WP_160735564.1">
    <property type="nucleotide sequence ID" value="NZ_WTYT01000002.1"/>
</dbReference>
<keyword evidence="1" id="KW-0472">Membrane</keyword>
<gene>
    <name evidence="3" type="ORF">GRI91_05140</name>
</gene>
<keyword evidence="1" id="KW-1133">Transmembrane helix</keyword>
<feature type="domain" description="TadE-like" evidence="2">
    <location>
        <begin position="14"/>
        <end position="56"/>
    </location>
</feature>
<evidence type="ECO:0000259" key="2">
    <source>
        <dbReference type="Pfam" id="PF07811"/>
    </source>
</evidence>
<dbReference type="EMBL" id="WTYT01000002">
    <property type="protein sequence ID" value="MXO65132.1"/>
    <property type="molecule type" value="Genomic_DNA"/>
</dbReference>
<accession>A0A6I4T4K0</accession>
<reference evidence="3 4" key="1">
    <citation type="submission" date="2019-12" db="EMBL/GenBank/DDBJ databases">
        <title>Genomic-based taxomic classification of the family Erythrobacteraceae.</title>
        <authorList>
            <person name="Xu L."/>
        </authorList>
    </citation>
    <scope>NUCLEOTIDE SEQUENCE [LARGE SCALE GENOMIC DNA]</scope>
    <source>
        <strain evidence="3 4">LMG 29518</strain>
    </source>
</reference>
<proteinExistence type="predicted"/>
<dbReference type="OrthoDB" id="7427721at2"/>
<evidence type="ECO:0000313" key="4">
    <source>
        <dbReference type="Proteomes" id="UP000438476"/>
    </source>
</evidence>
<dbReference type="Proteomes" id="UP000438476">
    <property type="component" value="Unassembled WGS sequence"/>
</dbReference>
<protein>
    <submittedName>
        <fullName evidence="3">Pilus assembly protein</fullName>
    </submittedName>
</protein>
<name>A0A6I4T4K0_9SPHN</name>
<evidence type="ECO:0000256" key="1">
    <source>
        <dbReference type="SAM" id="Phobius"/>
    </source>
</evidence>
<dbReference type="Pfam" id="PF07811">
    <property type="entry name" value="TadE"/>
    <property type="match status" value="1"/>
</dbReference>
<keyword evidence="4" id="KW-1185">Reference proteome</keyword>
<feature type="transmembrane region" description="Helical" evidence="1">
    <location>
        <begin position="20"/>
        <end position="42"/>
    </location>
</feature>
<evidence type="ECO:0000313" key="3">
    <source>
        <dbReference type="EMBL" id="MXO65132.1"/>
    </source>
</evidence>
<organism evidence="3 4">
    <name type="scientific">Altericroceibacterium endophyticum</name>
    <dbReference type="NCBI Taxonomy" id="1808508"/>
    <lineage>
        <taxon>Bacteria</taxon>
        <taxon>Pseudomonadati</taxon>
        <taxon>Pseudomonadota</taxon>
        <taxon>Alphaproteobacteria</taxon>
        <taxon>Sphingomonadales</taxon>
        <taxon>Erythrobacteraceae</taxon>
        <taxon>Altericroceibacterium</taxon>
    </lineage>
</organism>